<feature type="region of interest" description="Disordered" evidence="12">
    <location>
        <begin position="102"/>
        <end position="136"/>
    </location>
</feature>
<keyword evidence="4 13" id="KW-0812">Transmembrane</keyword>
<evidence type="ECO:0000256" key="1">
    <source>
        <dbReference type="ARBA" id="ARBA00004389"/>
    </source>
</evidence>
<dbReference type="SUPFAM" id="SSF50998">
    <property type="entry name" value="Quinoprotein alcohol dehydrogenase-like"/>
    <property type="match status" value="1"/>
</dbReference>
<dbReference type="EMBL" id="LR789282">
    <property type="protein sequence ID" value="CAB3265144.1"/>
    <property type="molecule type" value="mRNA"/>
</dbReference>
<dbReference type="PANTHER" id="PTHR23284">
    <property type="entry name" value="PROLACTIN REGULATORY ELEMENT BINDING PROTEIN"/>
    <property type="match status" value="1"/>
</dbReference>
<dbReference type="InterPro" id="IPR011047">
    <property type="entry name" value="Quinoprotein_ADH-like_sf"/>
</dbReference>
<keyword evidence="6" id="KW-0256">Endoplasmic reticulum</keyword>
<feature type="compositionally biased region" description="Basic and acidic residues" evidence="12">
    <location>
        <begin position="108"/>
        <end position="117"/>
    </location>
</feature>
<organism evidence="14">
    <name type="scientific">Phallusia mammillata</name>
    <dbReference type="NCBI Taxonomy" id="59560"/>
    <lineage>
        <taxon>Eukaryota</taxon>
        <taxon>Metazoa</taxon>
        <taxon>Chordata</taxon>
        <taxon>Tunicata</taxon>
        <taxon>Ascidiacea</taxon>
        <taxon>Phlebobranchia</taxon>
        <taxon>Ascidiidae</taxon>
        <taxon>Phallusia</taxon>
    </lineage>
</organism>
<keyword evidence="8" id="KW-0653">Protein transport</keyword>
<evidence type="ECO:0000256" key="8">
    <source>
        <dbReference type="ARBA" id="ARBA00022927"/>
    </source>
</evidence>
<keyword evidence="9 13" id="KW-1133">Transmembrane helix</keyword>
<dbReference type="AlphaFoldDB" id="A0A6F9DNY7"/>
<dbReference type="InterPro" id="IPR015943">
    <property type="entry name" value="WD40/YVTN_repeat-like_dom_sf"/>
</dbReference>
<dbReference type="PROSITE" id="PS50294">
    <property type="entry name" value="WD_REPEATS_REGION"/>
    <property type="match status" value="1"/>
</dbReference>
<name>A0A6F9DNY7_9ASCI</name>
<dbReference type="GO" id="GO:0005085">
    <property type="term" value="F:guanyl-nucleotide exchange factor activity"/>
    <property type="evidence" value="ECO:0007669"/>
    <property type="project" value="InterPro"/>
</dbReference>
<protein>
    <submittedName>
        <fullName evidence="14">Prolactin regulatory element-binding protein-like</fullName>
    </submittedName>
</protein>
<keyword evidence="10 13" id="KW-0472">Membrane</keyword>
<evidence type="ECO:0000256" key="5">
    <source>
        <dbReference type="ARBA" id="ARBA00022737"/>
    </source>
</evidence>
<feature type="repeat" description="WD" evidence="11">
    <location>
        <begin position="159"/>
        <end position="192"/>
    </location>
</feature>
<evidence type="ECO:0000256" key="12">
    <source>
        <dbReference type="SAM" id="MobiDB-lite"/>
    </source>
</evidence>
<evidence type="ECO:0000256" key="3">
    <source>
        <dbReference type="ARBA" id="ARBA00022574"/>
    </source>
</evidence>
<evidence type="ECO:0000256" key="11">
    <source>
        <dbReference type="PROSITE-ProRule" id="PRU00221"/>
    </source>
</evidence>
<gene>
    <name evidence="14" type="primary">Preb</name>
</gene>
<keyword evidence="3 11" id="KW-0853">WD repeat</keyword>
<dbReference type="SMART" id="SM00320">
    <property type="entry name" value="WD40"/>
    <property type="match status" value="4"/>
</dbReference>
<sequence length="430" mass="47101">MAALCKVSFPMYCCEFVDDKTFFVGGGGGAAKTGVRNCVQVFELEKQRKGFHAQPIDQLETDKHAIMHMSAKTVTNDTSKGQSKCMLALSMGSQCNVYTVSGSQKPAAETDKSDSTVKRRKKSDSKSKKEKEPSQAVTHYSFNLEHEIDSVPGKGGFQTSVQISNSGSLIVAGGSDGHLRAWKLTGNKVHEKVFNVHGHKDDVTDLDISLDDKQIVSASRDAKAYLWDSSNGHKLLDLSSIWNMQMVTRAYRFRNCKFAIVPEDSSRFMLFTSHAPIKQDVTKKSSHACCLTKWAKRKTKEGLFVGDLKPAIMQHTGSEAISSMAVSKNGVFVGVGFMDGSVAIYIAFSLQCAKRVKNIHSIFVTSVSFVHDSPQMEKECDAALVSVSADCTCKLTKLDSRALFPYWVVIVLCFVAIACSALYLHSVGVI</sequence>
<dbReference type="GO" id="GO:0006888">
    <property type="term" value="P:endoplasmic reticulum to Golgi vesicle-mediated transport"/>
    <property type="evidence" value="ECO:0007669"/>
    <property type="project" value="TreeGrafter"/>
</dbReference>
<proteinExistence type="evidence at transcript level"/>
<evidence type="ECO:0000256" key="2">
    <source>
        <dbReference type="ARBA" id="ARBA00022448"/>
    </source>
</evidence>
<feature type="compositionally biased region" description="Basic and acidic residues" evidence="12">
    <location>
        <begin position="124"/>
        <end position="133"/>
    </location>
</feature>
<evidence type="ECO:0000256" key="10">
    <source>
        <dbReference type="ARBA" id="ARBA00023136"/>
    </source>
</evidence>
<comment type="subcellular location">
    <subcellularLocation>
        <location evidence="1">Endoplasmic reticulum membrane</location>
        <topology evidence="1">Single-pass membrane protein</topology>
    </subcellularLocation>
</comment>
<evidence type="ECO:0000256" key="4">
    <source>
        <dbReference type="ARBA" id="ARBA00022692"/>
    </source>
</evidence>
<keyword evidence="2" id="KW-0813">Transport</keyword>
<reference evidence="14" key="1">
    <citation type="submission" date="2020-04" db="EMBL/GenBank/DDBJ databases">
        <authorList>
            <person name="Neveu A P."/>
        </authorList>
    </citation>
    <scope>NUCLEOTIDE SEQUENCE</scope>
    <source>
        <tissue evidence="14">Whole embryo</tissue>
    </source>
</reference>
<dbReference type="Gene3D" id="2.130.10.10">
    <property type="entry name" value="YVTN repeat-like/Quinoprotein amine dehydrogenase"/>
    <property type="match status" value="1"/>
</dbReference>
<evidence type="ECO:0000313" key="14">
    <source>
        <dbReference type="EMBL" id="CAB3265144.1"/>
    </source>
</evidence>
<feature type="repeat" description="WD" evidence="11">
    <location>
        <begin position="196"/>
        <end position="237"/>
    </location>
</feature>
<dbReference type="PANTHER" id="PTHR23284:SF0">
    <property type="entry name" value="PROLACTIN REGULATORY ELEMENT-BINDING PROTEIN"/>
    <property type="match status" value="1"/>
</dbReference>
<dbReference type="GO" id="GO:0015031">
    <property type="term" value="P:protein transport"/>
    <property type="evidence" value="ECO:0007669"/>
    <property type="project" value="UniProtKB-KW"/>
</dbReference>
<feature type="transmembrane region" description="Helical" evidence="13">
    <location>
        <begin position="404"/>
        <end position="424"/>
    </location>
</feature>
<keyword evidence="5" id="KW-0677">Repeat</keyword>
<dbReference type="InterPro" id="IPR001680">
    <property type="entry name" value="WD40_rpt"/>
</dbReference>
<feature type="transmembrane region" description="Helical" evidence="13">
    <location>
        <begin position="330"/>
        <end position="348"/>
    </location>
</feature>
<evidence type="ECO:0000256" key="9">
    <source>
        <dbReference type="ARBA" id="ARBA00022989"/>
    </source>
</evidence>
<evidence type="ECO:0000256" key="6">
    <source>
        <dbReference type="ARBA" id="ARBA00022824"/>
    </source>
</evidence>
<evidence type="ECO:0000256" key="13">
    <source>
        <dbReference type="SAM" id="Phobius"/>
    </source>
</evidence>
<dbReference type="PROSITE" id="PS50082">
    <property type="entry name" value="WD_REPEATS_2"/>
    <property type="match status" value="2"/>
</dbReference>
<dbReference type="Pfam" id="PF00400">
    <property type="entry name" value="WD40"/>
    <property type="match status" value="2"/>
</dbReference>
<dbReference type="GO" id="GO:0005789">
    <property type="term" value="C:endoplasmic reticulum membrane"/>
    <property type="evidence" value="ECO:0007669"/>
    <property type="project" value="UniProtKB-SubCell"/>
</dbReference>
<dbReference type="GO" id="GO:0003400">
    <property type="term" value="P:regulation of COPII vesicle coating"/>
    <property type="evidence" value="ECO:0007669"/>
    <property type="project" value="TreeGrafter"/>
</dbReference>
<accession>A0A6F9DNY7</accession>
<evidence type="ECO:0000256" key="7">
    <source>
        <dbReference type="ARBA" id="ARBA00022892"/>
    </source>
</evidence>
<dbReference type="InterPro" id="IPR045260">
    <property type="entry name" value="Sec12-like"/>
</dbReference>
<keyword evidence="7" id="KW-0931">ER-Golgi transport</keyword>